<keyword evidence="1" id="KW-0732">Signal</keyword>
<dbReference type="AlphaFoldDB" id="A0A4R3N7X4"/>
<gene>
    <name evidence="2" type="ORF">EDD68_10513</name>
</gene>
<organism evidence="2 3">
    <name type="scientific">Melghiribacillus thermohalophilus</name>
    <dbReference type="NCBI Taxonomy" id="1324956"/>
    <lineage>
        <taxon>Bacteria</taxon>
        <taxon>Bacillati</taxon>
        <taxon>Bacillota</taxon>
        <taxon>Bacilli</taxon>
        <taxon>Bacillales</taxon>
        <taxon>Bacillaceae</taxon>
        <taxon>Melghiribacillus</taxon>
    </lineage>
</organism>
<evidence type="ECO:0008006" key="4">
    <source>
        <dbReference type="Google" id="ProtNLM"/>
    </source>
</evidence>
<proteinExistence type="predicted"/>
<dbReference type="EMBL" id="SMAN01000005">
    <property type="protein sequence ID" value="TCT24561.1"/>
    <property type="molecule type" value="Genomic_DNA"/>
</dbReference>
<evidence type="ECO:0000313" key="2">
    <source>
        <dbReference type="EMBL" id="TCT24561.1"/>
    </source>
</evidence>
<comment type="caution">
    <text evidence="2">The sequence shown here is derived from an EMBL/GenBank/DDBJ whole genome shotgun (WGS) entry which is preliminary data.</text>
</comment>
<feature type="chain" id="PRO_5039014772" description="Phr family secreted Rap phosphatase inhibitor" evidence="1">
    <location>
        <begin position="24"/>
        <end position="74"/>
    </location>
</feature>
<name>A0A4R3N7X4_9BACI</name>
<dbReference type="RefSeq" id="WP_132371293.1">
    <property type="nucleotide sequence ID" value="NZ_SMAN01000005.1"/>
</dbReference>
<reference evidence="2 3" key="1">
    <citation type="submission" date="2019-03" db="EMBL/GenBank/DDBJ databases">
        <title>Genomic Encyclopedia of Type Strains, Phase IV (KMG-IV): sequencing the most valuable type-strain genomes for metagenomic binning, comparative biology and taxonomic classification.</title>
        <authorList>
            <person name="Goeker M."/>
        </authorList>
    </citation>
    <scope>NUCLEOTIDE SEQUENCE [LARGE SCALE GENOMIC DNA]</scope>
    <source>
        <strain evidence="2 3">DSM 25894</strain>
    </source>
</reference>
<keyword evidence="3" id="KW-1185">Reference proteome</keyword>
<evidence type="ECO:0000313" key="3">
    <source>
        <dbReference type="Proteomes" id="UP000294650"/>
    </source>
</evidence>
<feature type="signal peptide" evidence="1">
    <location>
        <begin position="1"/>
        <end position="23"/>
    </location>
</feature>
<accession>A0A4R3N7X4</accession>
<dbReference type="Proteomes" id="UP000294650">
    <property type="component" value="Unassembled WGS sequence"/>
</dbReference>
<sequence>MKKLIATLLVCAGFLLVSGTFIVAGDDSDYPDNKIGSADIWLAGDDSDYPDNKIGSAEILLAGDDSDYPDNKIG</sequence>
<evidence type="ECO:0000256" key="1">
    <source>
        <dbReference type="SAM" id="SignalP"/>
    </source>
</evidence>
<protein>
    <recommendedName>
        <fullName evidence="4">Phr family secreted Rap phosphatase inhibitor</fullName>
    </recommendedName>
</protein>